<dbReference type="EMBL" id="LKCW01000006">
    <property type="protein sequence ID" value="KPM45603.1"/>
    <property type="molecule type" value="Genomic_DNA"/>
</dbReference>
<evidence type="ECO:0000313" key="3">
    <source>
        <dbReference type="EMBL" id="KPM45603.1"/>
    </source>
</evidence>
<gene>
    <name evidence="3" type="ORF">AK830_g986</name>
</gene>
<protein>
    <recommendedName>
        <fullName evidence="2">Peptidase C14 caspase domain-containing protein</fullName>
    </recommendedName>
</protein>
<dbReference type="PANTHER" id="PTHR48104">
    <property type="entry name" value="METACASPASE-4"/>
    <property type="match status" value="1"/>
</dbReference>
<dbReference type="OrthoDB" id="3223806at2759"/>
<evidence type="ECO:0000256" key="1">
    <source>
        <dbReference type="ARBA" id="ARBA00009005"/>
    </source>
</evidence>
<reference evidence="3 4" key="1">
    <citation type="submission" date="2015-09" db="EMBL/GenBank/DDBJ databases">
        <title>Draft genome of a European isolate of the apple canker pathogen Neonectria ditissima.</title>
        <authorList>
            <person name="Gomez-Cortecero A."/>
            <person name="Harrison R.J."/>
            <person name="Armitage A.D."/>
        </authorList>
    </citation>
    <scope>NUCLEOTIDE SEQUENCE [LARGE SCALE GENOMIC DNA]</scope>
    <source>
        <strain evidence="3 4">R09/05</strain>
    </source>
</reference>
<dbReference type="InterPro" id="IPR050452">
    <property type="entry name" value="Metacaspase"/>
</dbReference>
<sequence>MENSRSAAVEPSRHAVLIGIDGYKNDGLNGAVRDVEDIKAQIESVSTGTHITVLTAAKGSSPWKHSAEKDKSTLPTNSNVTAAFNKVLHSASAGDFVYIHFSGHGTRQEPTKGDYNTHTGDLVLVLLGNNEDQPEAYLRGKSLATWLSDMVEAGLVVTLVLDCCFSGSVCREDDRSVRCIPYNHQTDLASPPDRESANSEVRNLSITRGASLLDNWTVDPDKYVMLVACGQDELAKELRMKDGSYHGALSFTLLQVLREDDSLTNHHQDIFERLRAGFRKYRISQNPVLLGNKSQGFFGKPNTDKLGATLPVIDKGDGTLEIQVGEAHRVHCGDQFTLHPTGPITSIPDETVIITKVTSTTEFTSTIVPLEATGFPEQTRWRARVLSRLALQEFPVRLDASLPQLDEWVAALGLRFLTVQAHEDEGECLLHLSLNHIHGDYEIRSKDKTIMTLPVMPDRQVDTGRVSDVLEHLSKFELVKCLKNETAAEAFRSSFKVQLTCNDNAFTLGTFIQLRHNTLAELYFENRGDQKVYVFIYNLGSSWQVENIYKGTYFTVAEKCSLARKLRMKVPDHFMEAGRFSCEDTVKVIVTSQPTSFSFLELGKIDEPTKPGKADRVSRGGGNKEEQWMAVDFRIHTSLT</sequence>
<dbReference type="GO" id="GO:0005737">
    <property type="term" value="C:cytoplasm"/>
    <property type="evidence" value="ECO:0007669"/>
    <property type="project" value="TreeGrafter"/>
</dbReference>
<evidence type="ECO:0000259" key="2">
    <source>
        <dbReference type="Pfam" id="PF00656"/>
    </source>
</evidence>
<comment type="caution">
    <text evidence="3">The sequence shown here is derived from an EMBL/GenBank/DDBJ whole genome shotgun (WGS) entry which is preliminary data.</text>
</comment>
<name>A0A0P7BNX8_9HYPO</name>
<dbReference type="Gene3D" id="3.40.50.1460">
    <property type="match status" value="1"/>
</dbReference>
<dbReference type="PANTHER" id="PTHR48104:SF30">
    <property type="entry name" value="METACASPASE-1"/>
    <property type="match status" value="1"/>
</dbReference>
<organism evidence="3 4">
    <name type="scientific">Neonectria ditissima</name>
    <dbReference type="NCBI Taxonomy" id="78410"/>
    <lineage>
        <taxon>Eukaryota</taxon>
        <taxon>Fungi</taxon>
        <taxon>Dikarya</taxon>
        <taxon>Ascomycota</taxon>
        <taxon>Pezizomycotina</taxon>
        <taxon>Sordariomycetes</taxon>
        <taxon>Hypocreomycetidae</taxon>
        <taxon>Hypocreales</taxon>
        <taxon>Nectriaceae</taxon>
        <taxon>Neonectria</taxon>
    </lineage>
</organism>
<dbReference type="GO" id="GO:0004197">
    <property type="term" value="F:cysteine-type endopeptidase activity"/>
    <property type="evidence" value="ECO:0007669"/>
    <property type="project" value="InterPro"/>
</dbReference>
<evidence type="ECO:0000313" key="4">
    <source>
        <dbReference type="Proteomes" id="UP000050424"/>
    </source>
</evidence>
<dbReference type="AlphaFoldDB" id="A0A0P7BNX8"/>
<keyword evidence="4" id="KW-1185">Reference proteome</keyword>
<dbReference type="GO" id="GO:0006508">
    <property type="term" value="P:proteolysis"/>
    <property type="evidence" value="ECO:0007669"/>
    <property type="project" value="InterPro"/>
</dbReference>
<dbReference type="InterPro" id="IPR011600">
    <property type="entry name" value="Pept_C14_caspase"/>
</dbReference>
<proteinExistence type="inferred from homology"/>
<accession>A0A0P7BNX8</accession>
<dbReference type="Pfam" id="PF00656">
    <property type="entry name" value="Peptidase_C14"/>
    <property type="match status" value="1"/>
</dbReference>
<comment type="similarity">
    <text evidence="1">Belongs to the peptidase C14B family.</text>
</comment>
<dbReference type="Proteomes" id="UP000050424">
    <property type="component" value="Unassembled WGS sequence"/>
</dbReference>
<feature type="domain" description="Peptidase C14 caspase" evidence="2">
    <location>
        <begin position="13"/>
        <end position="289"/>
    </location>
</feature>